<dbReference type="GO" id="GO:0000976">
    <property type="term" value="F:transcription cis-regulatory region binding"/>
    <property type="evidence" value="ECO:0007669"/>
    <property type="project" value="UniProtKB-ARBA"/>
</dbReference>
<dbReference type="InterPro" id="IPR001471">
    <property type="entry name" value="AP2/ERF_dom"/>
</dbReference>
<dbReference type="PANTHER" id="PTHR31657">
    <property type="entry name" value="ETHYLENE-RESPONSIVE TRANSCRIPTION FACTOR ERF061"/>
    <property type="match status" value="1"/>
</dbReference>
<dbReference type="SMART" id="SM00380">
    <property type="entry name" value="AP2"/>
    <property type="match status" value="1"/>
</dbReference>
<evidence type="ECO:0000256" key="9">
    <source>
        <dbReference type="SAM" id="MobiDB-lite"/>
    </source>
</evidence>
<dbReference type="InterPro" id="IPR051758">
    <property type="entry name" value="ERF/AP2-like"/>
</dbReference>
<keyword evidence="3" id="KW-0805">Transcription regulation</keyword>
<dbReference type="AlphaFoldDB" id="A0AAW1N871"/>
<feature type="domain" description="AP2/ERF" evidence="10">
    <location>
        <begin position="98"/>
        <end position="155"/>
    </location>
</feature>
<dbReference type="SUPFAM" id="SSF54171">
    <property type="entry name" value="DNA-binding domain"/>
    <property type="match status" value="1"/>
</dbReference>
<dbReference type="GO" id="GO:0003700">
    <property type="term" value="F:DNA-binding transcription factor activity"/>
    <property type="evidence" value="ECO:0007669"/>
    <property type="project" value="InterPro"/>
</dbReference>
<dbReference type="PROSITE" id="PS51032">
    <property type="entry name" value="AP2_ERF"/>
    <property type="match status" value="1"/>
</dbReference>
<evidence type="ECO:0000259" key="10">
    <source>
        <dbReference type="PROSITE" id="PS51032"/>
    </source>
</evidence>
<evidence type="ECO:0000256" key="8">
    <source>
        <dbReference type="ARBA" id="ARBA00024343"/>
    </source>
</evidence>
<evidence type="ECO:0000256" key="3">
    <source>
        <dbReference type="ARBA" id="ARBA00023015"/>
    </source>
</evidence>
<evidence type="ECO:0000256" key="7">
    <source>
        <dbReference type="ARBA" id="ARBA00023242"/>
    </source>
</evidence>
<dbReference type="GO" id="GO:0009873">
    <property type="term" value="P:ethylene-activated signaling pathway"/>
    <property type="evidence" value="ECO:0007669"/>
    <property type="project" value="UniProtKB-KW"/>
</dbReference>
<gene>
    <name evidence="11" type="ORF">RND81_01G169400</name>
</gene>
<proteinExistence type="inferred from homology"/>
<evidence type="ECO:0000313" key="11">
    <source>
        <dbReference type="EMBL" id="KAK9757545.1"/>
    </source>
</evidence>
<evidence type="ECO:0000256" key="1">
    <source>
        <dbReference type="ARBA" id="ARBA00004123"/>
    </source>
</evidence>
<evidence type="ECO:0000256" key="2">
    <source>
        <dbReference type="ARBA" id="ARBA00022745"/>
    </source>
</evidence>
<evidence type="ECO:0000256" key="4">
    <source>
        <dbReference type="ARBA" id="ARBA00023125"/>
    </source>
</evidence>
<keyword evidence="6" id="KW-0804">Transcription</keyword>
<accession>A0AAW1N871</accession>
<reference evidence="11" key="1">
    <citation type="submission" date="2024-03" db="EMBL/GenBank/DDBJ databases">
        <title>WGS assembly of Saponaria officinalis var. Norfolk2.</title>
        <authorList>
            <person name="Jenkins J."/>
            <person name="Shu S."/>
            <person name="Grimwood J."/>
            <person name="Barry K."/>
            <person name="Goodstein D."/>
            <person name="Schmutz J."/>
            <person name="Leebens-Mack J."/>
            <person name="Osbourn A."/>
        </authorList>
    </citation>
    <scope>NUCLEOTIDE SEQUENCE [LARGE SCALE GENOMIC DNA]</scope>
    <source>
        <strain evidence="11">JIC</strain>
    </source>
</reference>
<keyword evidence="12" id="KW-1185">Reference proteome</keyword>
<dbReference type="Proteomes" id="UP001443914">
    <property type="component" value="Unassembled WGS sequence"/>
</dbReference>
<dbReference type="PRINTS" id="PR00367">
    <property type="entry name" value="ETHRSPELEMNT"/>
</dbReference>
<evidence type="ECO:0000313" key="12">
    <source>
        <dbReference type="Proteomes" id="UP001443914"/>
    </source>
</evidence>
<sequence length="264" mass="29135">MNMLCSSNNELMDALSPFIKTSPFISTNISYHTHQPEPEPITGPYLDGCFTEQAHFFGLTHPNPGPTYQLTQFQQPNFLSPKPEPVKQSGPPAKPGKLYRGVRQRHWGKWVAEIRLPKNRTRLWLGTFDTAEEAALAYDTAAYKLREDFARLNFRRGEFGDYNPLHSSVVAKLEVICENLAKNGGGGKGGKSKKAVDKAEKKEKAVVKVAESWSESESGLGSGLGSGSPLSELTFGDGEDEIGFMLESCPSHEIDWDAILLMSN</sequence>
<dbReference type="InterPro" id="IPR016177">
    <property type="entry name" value="DNA-bd_dom_sf"/>
</dbReference>
<dbReference type="FunFam" id="3.30.730.10:FF:000001">
    <property type="entry name" value="Ethylene-responsive transcription factor 2"/>
    <property type="match status" value="1"/>
</dbReference>
<keyword evidence="2" id="KW-0936">Ethylene signaling pathway</keyword>
<name>A0AAW1N871_SAPOF</name>
<evidence type="ECO:0000256" key="6">
    <source>
        <dbReference type="ARBA" id="ARBA00023163"/>
    </source>
</evidence>
<dbReference type="EMBL" id="JBDFQZ010000001">
    <property type="protein sequence ID" value="KAK9757545.1"/>
    <property type="molecule type" value="Genomic_DNA"/>
</dbReference>
<feature type="region of interest" description="Disordered" evidence="9">
    <location>
        <begin position="79"/>
        <end position="98"/>
    </location>
</feature>
<comment type="similarity">
    <text evidence="8">Belongs to the AP2/ERF transcription factor family. ERF subfamily.</text>
</comment>
<dbReference type="InterPro" id="IPR036955">
    <property type="entry name" value="AP2/ERF_dom_sf"/>
</dbReference>
<keyword evidence="5" id="KW-0010">Activator</keyword>
<dbReference type="GO" id="GO:0005634">
    <property type="term" value="C:nucleus"/>
    <property type="evidence" value="ECO:0007669"/>
    <property type="project" value="UniProtKB-SubCell"/>
</dbReference>
<organism evidence="11 12">
    <name type="scientific">Saponaria officinalis</name>
    <name type="common">Common soapwort</name>
    <name type="synonym">Lychnis saponaria</name>
    <dbReference type="NCBI Taxonomy" id="3572"/>
    <lineage>
        <taxon>Eukaryota</taxon>
        <taxon>Viridiplantae</taxon>
        <taxon>Streptophyta</taxon>
        <taxon>Embryophyta</taxon>
        <taxon>Tracheophyta</taxon>
        <taxon>Spermatophyta</taxon>
        <taxon>Magnoliopsida</taxon>
        <taxon>eudicotyledons</taxon>
        <taxon>Gunneridae</taxon>
        <taxon>Pentapetalae</taxon>
        <taxon>Caryophyllales</taxon>
        <taxon>Caryophyllaceae</taxon>
        <taxon>Caryophylleae</taxon>
        <taxon>Saponaria</taxon>
    </lineage>
</organism>
<evidence type="ECO:0000256" key="5">
    <source>
        <dbReference type="ARBA" id="ARBA00023159"/>
    </source>
</evidence>
<keyword evidence="4" id="KW-0238">DNA-binding</keyword>
<keyword evidence="7" id="KW-0539">Nucleus</keyword>
<comment type="caution">
    <text evidence="11">The sequence shown here is derived from an EMBL/GenBank/DDBJ whole genome shotgun (WGS) entry which is preliminary data.</text>
</comment>
<comment type="subcellular location">
    <subcellularLocation>
        <location evidence="1">Nucleus</location>
    </subcellularLocation>
</comment>
<protein>
    <recommendedName>
        <fullName evidence="10">AP2/ERF domain-containing protein</fullName>
    </recommendedName>
</protein>
<dbReference type="PANTHER" id="PTHR31657:SF87">
    <property type="entry name" value="ETHYLENE-RESPONSIVE TRANSCRIPTION FACTOR RAP2-13"/>
    <property type="match status" value="1"/>
</dbReference>
<dbReference type="Gene3D" id="3.30.730.10">
    <property type="entry name" value="AP2/ERF domain"/>
    <property type="match status" value="1"/>
</dbReference>
<dbReference type="Pfam" id="PF00847">
    <property type="entry name" value="AP2"/>
    <property type="match status" value="1"/>
</dbReference>
<dbReference type="CDD" id="cd00018">
    <property type="entry name" value="AP2"/>
    <property type="match status" value="1"/>
</dbReference>